<comment type="caution">
    <text evidence="1">The sequence shown here is derived from an EMBL/GenBank/DDBJ whole genome shotgun (WGS) entry which is preliminary data.</text>
</comment>
<dbReference type="EMBL" id="JXLB01000026">
    <property type="protein sequence ID" value="OJG78121.1"/>
    <property type="molecule type" value="Genomic_DNA"/>
</dbReference>
<evidence type="ECO:0000313" key="2">
    <source>
        <dbReference type="Proteomes" id="UP000182152"/>
    </source>
</evidence>
<gene>
    <name evidence="1" type="ORF">RV14_GL001222</name>
</gene>
<sequence length="68" mass="7972">MTIIDTDKIQQLLDSDISAYKIEKMTGVTRSNISLYRTKAAKILNMNLDKAIKLQKFWEEYKDQNCDQ</sequence>
<proteinExistence type="predicted"/>
<evidence type="ECO:0000313" key="1">
    <source>
        <dbReference type="EMBL" id="OJG78121.1"/>
    </source>
</evidence>
<accession>A0A1L8WAP8</accession>
<dbReference type="AlphaFoldDB" id="A0A1L8WAP8"/>
<dbReference type="OrthoDB" id="2229394at2"/>
<organism evidence="1 2">
    <name type="scientific">Enterococcus ratti</name>
    <dbReference type="NCBI Taxonomy" id="150033"/>
    <lineage>
        <taxon>Bacteria</taxon>
        <taxon>Bacillati</taxon>
        <taxon>Bacillota</taxon>
        <taxon>Bacilli</taxon>
        <taxon>Lactobacillales</taxon>
        <taxon>Enterococcaceae</taxon>
        <taxon>Enterococcus</taxon>
    </lineage>
</organism>
<keyword evidence="2" id="KW-1185">Reference proteome</keyword>
<dbReference type="RefSeq" id="WP_071856172.1">
    <property type="nucleotide sequence ID" value="NZ_JXLB01000026.1"/>
</dbReference>
<dbReference type="Proteomes" id="UP000182152">
    <property type="component" value="Unassembled WGS sequence"/>
</dbReference>
<protein>
    <submittedName>
        <fullName evidence="1">Uncharacterized protein</fullName>
    </submittedName>
</protein>
<reference evidence="1 2" key="1">
    <citation type="submission" date="2014-12" db="EMBL/GenBank/DDBJ databases">
        <title>Draft genome sequences of 29 type strains of Enterococci.</title>
        <authorList>
            <person name="Zhong Z."/>
            <person name="Sun Z."/>
            <person name="Liu W."/>
            <person name="Zhang W."/>
            <person name="Zhang H."/>
        </authorList>
    </citation>
    <scope>NUCLEOTIDE SEQUENCE [LARGE SCALE GENOMIC DNA]</scope>
    <source>
        <strain evidence="1 2">DSM 15687</strain>
    </source>
</reference>
<name>A0A1L8WAP8_9ENTE</name>